<dbReference type="CDD" id="cd00732">
    <property type="entry name" value="CheW"/>
    <property type="match status" value="1"/>
</dbReference>
<feature type="domain" description="CheW-like" evidence="2">
    <location>
        <begin position="1"/>
        <end position="132"/>
    </location>
</feature>
<feature type="domain" description="CheW-like" evidence="2">
    <location>
        <begin position="156"/>
        <end position="302"/>
    </location>
</feature>
<evidence type="ECO:0000259" key="2">
    <source>
        <dbReference type="PROSITE" id="PS50851"/>
    </source>
</evidence>
<dbReference type="SUPFAM" id="SSF50341">
    <property type="entry name" value="CheW-like"/>
    <property type="match status" value="2"/>
</dbReference>
<gene>
    <name evidence="3" type="ORF">OMM_05720</name>
</gene>
<dbReference type="PANTHER" id="PTHR22617">
    <property type="entry name" value="CHEMOTAXIS SENSOR HISTIDINE KINASE-RELATED"/>
    <property type="match status" value="1"/>
</dbReference>
<sequence length="356" mass="39041">MGDEEYAFDIGVVKEILRLTEITAVPNAPAHVRGLLTVRSVLLPILDLRTMLGLEETEAEDQRVLVVEVNGLTVGLLVDKVNEVLRVPVSVIDDTPKLAAGGQELRSVAQLDDGKRLILILNERGLIDLDEVSTIVGDNKDTKSLVEERSEGTVEEKQMVTFYLGDEEYGFEITQVQEINRLGDVTRLPKAPSFVAGVTNLRGQVVPLINLRQRFNLEDKEADDRTRIIIIELSGHRTGIIVDQVNEVLRMPAKDIETTPSIVNSSQQGESSEFMSGVCKVNNGERMILLMDTVKLLSIHETQALESMAGGTAKQPPPKPKPEKPAGEAPKVAAPSKPPEMVTTPEDDGLEMVIEE</sequence>
<dbReference type="PANTHER" id="PTHR22617:SF23">
    <property type="entry name" value="CHEMOTAXIS PROTEIN CHEW"/>
    <property type="match status" value="1"/>
</dbReference>
<dbReference type="Gene3D" id="2.40.50.180">
    <property type="entry name" value="CheA-289, Domain 4"/>
    <property type="match status" value="2"/>
</dbReference>
<dbReference type="Gene3D" id="2.30.30.40">
    <property type="entry name" value="SH3 Domains"/>
    <property type="match status" value="2"/>
</dbReference>
<name>A0A1V1NUN4_9BACT</name>
<protein>
    <submittedName>
        <fullName evidence="3">Purine-binding chemotaxis protein CheW</fullName>
    </submittedName>
</protein>
<dbReference type="Pfam" id="PF01584">
    <property type="entry name" value="CheW"/>
    <property type="match status" value="2"/>
</dbReference>
<dbReference type="GO" id="GO:0005829">
    <property type="term" value="C:cytosol"/>
    <property type="evidence" value="ECO:0007669"/>
    <property type="project" value="TreeGrafter"/>
</dbReference>
<dbReference type="Proteomes" id="UP000189670">
    <property type="component" value="Unassembled WGS sequence"/>
</dbReference>
<proteinExistence type="predicted"/>
<dbReference type="InterPro" id="IPR039315">
    <property type="entry name" value="CheW"/>
</dbReference>
<organism evidence="3 4">
    <name type="scientific">Candidatus Magnetoglobus multicellularis str. Araruama</name>
    <dbReference type="NCBI Taxonomy" id="890399"/>
    <lineage>
        <taxon>Bacteria</taxon>
        <taxon>Pseudomonadati</taxon>
        <taxon>Thermodesulfobacteriota</taxon>
        <taxon>Desulfobacteria</taxon>
        <taxon>Desulfobacterales</taxon>
        <taxon>Desulfobacteraceae</taxon>
        <taxon>Candidatus Magnetoglobus</taxon>
    </lineage>
</organism>
<accession>A0A1V1NUN4</accession>
<dbReference type="InterPro" id="IPR002545">
    <property type="entry name" value="CheW-lke_dom"/>
</dbReference>
<evidence type="ECO:0000313" key="3">
    <source>
        <dbReference type="EMBL" id="ETR66290.1"/>
    </source>
</evidence>
<comment type="caution">
    <text evidence="3">The sequence shown here is derived from an EMBL/GenBank/DDBJ whole genome shotgun (WGS) entry which is preliminary data.</text>
</comment>
<dbReference type="InterPro" id="IPR036061">
    <property type="entry name" value="CheW-like_dom_sf"/>
</dbReference>
<dbReference type="PROSITE" id="PS50851">
    <property type="entry name" value="CHEW"/>
    <property type="match status" value="2"/>
</dbReference>
<dbReference type="SMART" id="SM00260">
    <property type="entry name" value="CheW"/>
    <property type="match status" value="2"/>
</dbReference>
<dbReference type="GO" id="GO:0007165">
    <property type="term" value="P:signal transduction"/>
    <property type="evidence" value="ECO:0007669"/>
    <property type="project" value="InterPro"/>
</dbReference>
<feature type="compositionally biased region" description="Acidic residues" evidence="1">
    <location>
        <begin position="345"/>
        <end position="356"/>
    </location>
</feature>
<evidence type="ECO:0000313" key="4">
    <source>
        <dbReference type="Proteomes" id="UP000189670"/>
    </source>
</evidence>
<dbReference type="AlphaFoldDB" id="A0A1V1NUN4"/>
<dbReference type="GO" id="GO:0006935">
    <property type="term" value="P:chemotaxis"/>
    <property type="evidence" value="ECO:0007669"/>
    <property type="project" value="InterPro"/>
</dbReference>
<dbReference type="EMBL" id="ATBP01002098">
    <property type="protein sequence ID" value="ETR66290.1"/>
    <property type="molecule type" value="Genomic_DNA"/>
</dbReference>
<feature type="region of interest" description="Disordered" evidence="1">
    <location>
        <begin position="307"/>
        <end position="356"/>
    </location>
</feature>
<evidence type="ECO:0000256" key="1">
    <source>
        <dbReference type="SAM" id="MobiDB-lite"/>
    </source>
</evidence>
<reference evidence="4" key="1">
    <citation type="submission" date="2012-11" db="EMBL/GenBank/DDBJ databases">
        <authorList>
            <person name="Lucero-Rivera Y.E."/>
            <person name="Tovar-Ramirez D."/>
        </authorList>
    </citation>
    <scope>NUCLEOTIDE SEQUENCE [LARGE SCALE GENOMIC DNA]</scope>
    <source>
        <strain evidence="4">Araruama</strain>
    </source>
</reference>